<dbReference type="InterPro" id="IPR023827">
    <property type="entry name" value="Peptidase_S8_Asp-AS"/>
</dbReference>
<keyword evidence="12" id="KW-0812">Transmembrane</keyword>
<evidence type="ECO:0000256" key="12">
    <source>
        <dbReference type="SAM" id="Phobius"/>
    </source>
</evidence>
<proteinExistence type="inferred from homology"/>
<evidence type="ECO:0000259" key="15">
    <source>
        <dbReference type="Pfam" id="PF02225"/>
    </source>
</evidence>
<dbReference type="Gene3D" id="2.60.40.2310">
    <property type="match status" value="3"/>
</dbReference>
<dbReference type="InterPro" id="IPR015500">
    <property type="entry name" value="Peptidase_S8_subtilisin-rel"/>
</dbReference>
<evidence type="ECO:0000259" key="17">
    <source>
        <dbReference type="Pfam" id="PF17766"/>
    </source>
</evidence>
<evidence type="ECO:0000256" key="9">
    <source>
        <dbReference type="PIRSR" id="PIRSR615500-1"/>
    </source>
</evidence>
<gene>
    <name evidence="18" type="ORF">ACMD2_14348</name>
</gene>
<comment type="similarity">
    <text evidence="2 10">Belongs to the peptidase S8 family.</text>
</comment>
<dbReference type="CDD" id="cd02120">
    <property type="entry name" value="PA_subtilisin_like"/>
    <property type="match status" value="3"/>
</dbReference>
<dbReference type="InterPro" id="IPR010259">
    <property type="entry name" value="S8pro/Inhibitor_I9"/>
</dbReference>
<evidence type="ECO:0000256" key="11">
    <source>
        <dbReference type="SAM" id="MobiDB-lite"/>
    </source>
</evidence>
<feature type="active site" description="Charge relay system" evidence="10">
    <location>
        <position position="914"/>
    </location>
</feature>
<dbReference type="EMBL" id="LSRQ01007799">
    <property type="protein sequence ID" value="OAY64555.1"/>
    <property type="molecule type" value="Genomic_DNA"/>
</dbReference>
<dbReference type="CDD" id="cd04852">
    <property type="entry name" value="Peptidases_S8_3"/>
    <property type="match status" value="3"/>
</dbReference>
<reference evidence="18 19" key="1">
    <citation type="journal article" date="2016" name="DNA Res.">
        <title>The draft genome of MD-2 pineapple using hybrid error correction of long reads.</title>
        <authorList>
            <person name="Redwan R.M."/>
            <person name="Saidin A."/>
            <person name="Kumar S.V."/>
        </authorList>
    </citation>
    <scope>NUCLEOTIDE SEQUENCE [LARGE SCALE GENOMIC DNA]</scope>
    <source>
        <strain evidence="19">cv. MD2</strain>
        <tissue evidence="18">Leaf</tissue>
    </source>
</reference>
<evidence type="ECO:0000259" key="14">
    <source>
        <dbReference type="Pfam" id="PF00082"/>
    </source>
</evidence>
<dbReference type="GO" id="GO:0006508">
    <property type="term" value="P:proteolysis"/>
    <property type="evidence" value="ECO:0007669"/>
    <property type="project" value="UniProtKB-KW"/>
</dbReference>
<sequence>MDRRSSRRWRFLSLFLTALHLNPSLCSAAATKVSPRTYIIHMAKSEMPGSFSHHREWYASTVRSITVASSSTKLEAEDPARRILYSYETAFHGFAARLSEAEAEQLESSGIPGVVSVLPETVYELHTTRSPEFLGIGPDVSSSVWSSVLADHDAVVGVLDTGIWPESPSFSDKGMGPVPARWKGACEVGRDFKRSCCNRKIVGARIFYRGYEASAGSINGTSEFKSPRDQDGHGTHTAATVAGAAVPGADLFGYARGTARGMAPRARVAAYKVCWTGGCFSSDILAAVDRAVADGVDVLSISLGGGVSSYYRDSLSVAAFGAMEMGVFVACSAGNGGPDPISLTNVSPWITTVAASTMDRDFPATVELGGGANSTGVSLYRGRRNLSAQRQYPVVYMGGNSSGPDPRSLCLEGTLDPQAVAGKIPPRPERPGRQGRRRRRMILANTAANGEELVADSHLLPAVAVGEAAGEVIKRYAKSAPHPTATLTFQGTKVGIRPSPVVAAFSSRGPNFLTLEILKPDVVAPGVNILAAWSGAASPSSLATDRRRVGFNILSGTSMSCPHVGGVAALIKAAHPEWSPAAVKSALMTTAYVHDNTFRPLTDAATGGPSTPYDHGAGHIRPLKALDPGLVYDITPDDYFEFLCTQKLSPLQLKVFTKSSNRTCRHTFASAGDLNYPAISAVFTEQPASALSLHRTVTNVGPPASTYRVKVTPFKGADVIVEPKALHFTSQKQRLTYRVSFRTKSPQSAPEFGALTWTDGVHSVRSAVVLTWLPPLATCFFFFFAIVLAFFAIRGDGLQRRTYIVRVRAPENTSFVHSKDLTNWYRSFLPPIPANVADSRLIYTYSAAIVGFAANLTEEEVRYVEKKEDTLKVYPDRILSLLTTHTPAFLGLQAPHGFWDTNGMGKGVIIGVLDRGIKPDHPSFDGTGMPSPPPKWKGACKFEKPYCNNKLIGARKFTQGREEQPTDFVGHGTHTAGTAAGNFVKKANVLGNGNGTAVGMAPYAHIAMYQVCQSIGCYVSDILAGINAAINDGVDVLSLSLGGESQPFSDDMIAIGAFSAMEKGVFVSCAAGNSGPTHTTLSNEAPWILTVGASSMDRKIKATVKLGNGQEVEGESAFQPAHFPSKMIPLVYPIGTQLSNCNRASLFSSNVTGKAVVCDRAGGPRIEIGTAVKEAGGAALVILNKETDGYTTLAEAHYLPASDVSYINGSKILSYINSTDKPLATISFQGTSLGTSPAPVVTFFSSRGPSLQSPGILKPDIIGPGLNVVAAWPFQVGPSETNVTSATFNMISGTSMSTPHLSGIAALIKGAHPDWSPAAIKSAIMTTSDTTDRDGKPIKDETLQPASFFAMGAGHVNPSKAANPGLVYDLRADDYIPYLCGLGYTDQQVEAITHRKINCATIKKISEAELNYPSIAVSLELGHLTVNRTLTNVEEERSTYTVAIDVPKDISVSVSPETLEFSKLKETKSFTVSLSWNPKTTTHTEGAFRWVSTKYVVRSPISHSATCFFFFFVIVLAFFAIRGDGLQRRTYIVRVRAPENTSFVRSKDLTNWYRSFLPPIPVNIADSRLIYTYSAAIVGFTANLTEDEVRYVEKKEDTLKVYPDRILSLLTTHTPEFLGLQARHGFWDTNGTGKGVIIGVLDTGIKPGHPSFDGTGMPPPPPKWKGACKFEKPYCNNKLIGARKFTQGRGEDPTDFVGHGTHTAGTAAGNFVKKANVLGNGNGTAVGMAPYAHLAMYQVCQSIGCFESDILAGIDAAIDDGVDVLSLSLGGDSRPFSDDVIAIGAFSAMEKGVFVSCAAGNSGPMDSTLSNGAPWVLTVGASSMDRKIKATVKLGNGQEVEGESAFQPAHFPSKMIPLVYPIGAQISNCNHDSLFSTNVTGKMVICDRAGPRIEMGAAVKEAGGAALVILNKETDGCTTLAEAHYLPASDVSYINGSKILSYINSTDKPLATISFQGTSLGTSPAPVVTFFSSRGPNLESPGILKPDIIGPGLNVVAAWPFQVGPSETNVTSMTFNMISGTSMSTPHLSGIAALIKGAHPDWSPAAIKSAIMTTSDTTDRDGKPIMDETLQPASFFAMGAGHVNPSKAANPGLVYDLRADDYIPYLCGLGYTDQQVEAITHRKINCATIKKISEAELNYPSIVVSLELGHLTVNRTLTNVEEESSTYTIAIDMPKDISVSVSPKTLEFSKLKETKSFTMSLSWNPKTTTHTEGVFRWVSTKYVVRSPIISLWLTTPGLVKFQIPVRFRFAISIEMGRSSSKMVMEFGMLTTFSYRVILVMKLRGFDRSDEIGIRTRRVQTFS</sequence>
<evidence type="ECO:0000313" key="18">
    <source>
        <dbReference type="EMBL" id="OAY64555.1"/>
    </source>
</evidence>
<keyword evidence="8" id="KW-0325">Glycoprotein</keyword>
<organism evidence="18 19">
    <name type="scientific">Ananas comosus</name>
    <name type="common">Pineapple</name>
    <name type="synonym">Ananas ananas</name>
    <dbReference type="NCBI Taxonomy" id="4615"/>
    <lineage>
        <taxon>Eukaryota</taxon>
        <taxon>Viridiplantae</taxon>
        <taxon>Streptophyta</taxon>
        <taxon>Embryophyta</taxon>
        <taxon>Tracheophyta</taxon>
        <taxon>Spermatophyta</taxon>
        <taxon>Magnoliopsida</taxon>
        <taxon>Liliopsida</taxon>
        <taxon>Poales</taxon>
        <taxon>Bromeliaceae</taxon>
        <taxon>Bromelioideae</taxon>
        <taxon>Ananas</taxon>
    </lineage>
</organism>
<dbReference type="Pfam" id="PF02225">
    <property type="entry name" value="PA"/>
    <property type="match status" value="2"/>
</dbReference>
<evidence type="ECO:0000259" key="16">
    <source>
        <dbReference type="Pfam" id="PF05922"/>
    </source>
</evidence>
<name>A0A199UJ04_ANACO</name>
<keyword evidence="12" id="KW-0472">Membrane</keyword>
<dbReference type="PROSITE" id="PS51892">
    <property type="entry name" value="SUBTILASE"/>
    <property type="match status" value="3"/>
</dbReference>
<comment type="caution">
    <text evidence="18">The sequence shown here is derived from an EMBL/GenBank/DDBJ whole genome shotgun (WGS) entry which is preliminary data.</text>
</comment>
<dbReference type="Pfam" id="PF00082">
    <property type="entry name" value="Peptidase_S8"/>
    <property type="match status" value="3"/>
</dbReference>
<dbReference type="InterPro" id="IPR041469">
    <property type="entry name" value="Subtilisin-like_FN3"/>
</dbReference>
<dbReference type="FunFam" id="3.40.50.200:FF:000006">
    <property type="entry name" value="Subtilisin-like protease SBT1.5"/>
    <property type="match status" value="1"/>
</dbReference>
<feature type="active site" description="Charge relay system" evidence="9 10">
    <location>
        <position position="558"/>
    </location>
</feature>
<feature type="active site" description="Charge relay system" evidence="9 10">
    <location>
        <position position="160"/>
    </location>
</feature>
<feature type="domain" description="Peptidase S8/S53" evidence="14">
    <location>
        <begin position="1633"/>
        <end position="2060"/>
    </location>
</feature>
<dbReference type="InterPro" id="IPR000209">
    <property type="entry name" value="Peptidase_S8/S53_dom"/>
</dbReference>
<feature type="domain" description="Peptidase S8/S53" evidence="14">
    <location>
        <begin position="153"/>
        <end position="604"/>
    </location>
</feature>
<feature type="active site" description="Charge relay system" evidence="10">
    <location>
        <position position="2022"/>
    </location>
</feature>
<dbReference type="Gene3D" id="3.30.70.80">
    <property type="entry name" value="Peptidase S8 propeptide/proteinase inhibitor I9"/>
    <property type="match status" value="3"/>
</dbReference>
<feature type="domain" description="Subtilisin-like protease fibronectin type-III" evidence="17">
    <location>
        <begin position="1409"/>
        <end position="1502"/>
    </location>
</feature>
<dbReference type="Pfam" id="PF05922">
    <property type="entry name" value="Inhibitor_I9"/>
    <property type="match status" value="3"/>
</dbReference>
<dbReference type="InterPro" id="IPR037045">
    <property type="entry name" value="S8pro/Inhibitor_I9_sf"/>
</dbReference>
<feature type="active site" description="Charge relay system" evidence="9 10">
    <location>
        <position position="233"/>
    </location>
</feature>
<feature type="transmembrane region" description="Helical" evidence="12">
    <location>
        <begin position="772"/>
        <end position="793"/>
    </location>
</feature>
<keyword evidence="5 13" id="KW-0732">Signal</keyword>
<evidence type="ECO:0000256" key="2">
    <source>
        <dbReference type="ARBA" id="ARBA00011073"/>
    </source>
</evidence>
<evidence type="ECO:0000256" key="4">
    <source>
        <dbReference type="ARBA" id="ARBA00022670"/>
    </source>
</evidence>
<feature type="chain" id="PRO_5008285281" evidence="13">
    <location>
        <begin position="29"/>
        <end position="2302"/>
    </location>
</feature>
<evidence type="ECO:0000256" key="8">
    <source>
        <dbReference type="ARBA" id="ARBA00023180"/>
    </source>
</evidence>
<evidence type="ECO:0000256" key="5">
    <source>
        <dbReference type="ARBA" id="ARBA00022729"/>
    </source>
</evidence>
<feature type="domain" description="PA" evidence="15">
    <location>
        <begin position="1129"/>
        <end position="1212"/>
    </location>
</feature>
<dbReference type="Proteomes" id="UP000092600">
    <property type="component" value="Unassembled WGS sequence"/>
</dbReference>
<dbReference type="FunFam" id="3.50.30.30:FF:000005">
    <property type="entry name" value="subtilisin-like protease SBT1.5"/>
    <property type="match status" value="2"/>
</dbReference>
<keyword evidence="12" id="KW-1133">Transmembrane helix</keyword>
<evidence type="ECO:0000256" key="6">
    <source>
        <dbReference type="ARBA" id="ARBA00022801"/>
    </source>
</evidence>
<feature type="signal peptide" evidence="13">
    <location>
        <begin position="1"/>
        <end position="28"/>
    </location>
</feature>
<evidence type="ECO:0000256" key="7">
    <source>
        <dbReference type="ARBA" id="ARBA00022825"/>
    </source>
</evidence>
<feature type="domain" description="Peptidase S8/S53" evidence="14">
    <location>
        <begin position="905"/>
        <end position="1335"/>
    </location>
</feature>
<dbReference type="GO" id="GO:0004252">
    <property type="term" value="F:serine-type endopeptidase activity"/>
    <property type="evidence" value="ECO:0007669"/>
    <property type="project" value="UniProtKB-UniRule"/>
</dbReference>
<dbReference type="Gene3D" id="3.40.50.200">
    <property type="entry name" value="Peptidase S8/S53 domain"/>
    <property type="match status" value="3"/>
</dbReference>
<keyword evidence="4 10" id="KW-0645">Protease</keyword>
<feature type="transmembrane region" description="Helical" evidence="12">
    <location>
        <begin position="1501"/>
        <end position="1521"/>
    </location>
</feature>
<dbReference type="FunFam" id="3.30.70.80:FF:000003">
    <property type="entry name" value="Subtilisin-like protease SBT1.9"/>
    <property type="match status" value="1"/>
</dbReference>
<feature type="domain" description="Inhibitor I9" evidence="16">
    <location>
        <begin position="1530"/>
        <end position="1609"/>
    </location>
</feature>
<keyword evidence="3" id="KW-0964">Secreted</keyword>
<feature type="domain" description="Inhibitor I9" evidence="16">
    <location>
        <begin position="37"/>
        <end position="126"/>
    </location>
</feature>
<feature type="active site" description="Charge relay system" evidence="10">
    <location>
        <position position="1642"/>
    </location>
</feature>
<dbReference type="GO" id="GO:0005576">
    <property type="term" value="C:extracellular region"/>
    <property type="evidence" value="ECO:0007669"/>
    <property type="project" value="UniProtKB-SubCell"/>
</dbReference>
<dbReference type="PROSITE" id="PS00136">
    <property type="entry name" value="SUBTILASE_ASP"/>
    <property type="match status" value="1"/>
</dbReference>
<keyword evidence="6 10" id="KW-0378">Hydrolase</keyword>
<protein>
    <submittedName>
        <fullName evidence="18">Subtilisin-like protease SBT1.7</fullName>
    </submittedName>
</protein>
<feature type="active site" description="Charge relay system" evidence="10">
    <location>
        <position position="1699"/>
    </location>
</feature>
<evidence type="ECO:0000256" key="13">
    <source>
        <dbReference type="SAM" id="SignalP"/>
    </source>
</evidence>
<dbReference type="Pfam" id="PF17766">
    <property type="entry name" value="fn3_6"/>
    <property type="match status" value="3"/>
</dbReference>
<feature type="domain" description="Subtilisin-like protease fibronectin type-III" evidence="17">
    <location>
        <begin position="2136"/>
        <end position="2229"/>
    </location>
</feature>
<dbReference type="InterPro" id="IPR045051">
    <property type="entry name" value="SBT"/>
</dbReference>
<evidence type="ECO:0000256" key="3">
    <source>
        <dbReference type="ARBA" id="ARBA00022525"/>
    </source>
</evidence>
<evidence type="ECO:0000313" key="19">
    <source>
        <dbReference type="Proteomes" id="UP000092600"/>
    </source>
</evidence>
<dbReference type="InterPro" id="IPR034197">
    <property type="entry name" value="Peptidases_S8_3"/>
</dbReference>
<dbReference type="PRINTS" id="PR00723">
    <property type="entry name" value="SUBTILISIN"/>
</dbReference>
<feature type="region of interest" description="Disordered" evidence="11">
    <location>
        <begin position="419"/>
        <end position="438"/>
    </location>
</feature>
<comment type="subcellular location">
    <subcellularLocation>
        <location evidence="1">Secreted</location>
    </subcellularLocation>
</comment>
<feature type="domain" description="Subtilisin-like protease fibronectin type-III" evidence="17">
    <location>
        <begin position="673"/>
        <end position="769"/>
    </location>
</feature>
<evidence type="ECO:0000256" key="1">
    <source>
        <dbReference type="ARBA" id="ARBA00004613"/>
    </source>
</evidence>
<accession>A0A199UJ04</accession>
<dbReference type="PANTHER" id="PTHR10795">
    <property type="entry name" value="PROPROTEIN CONVERTASE SUBTILISIN/KEXIN"/>
    <property type="match status" value="1"/>
</dbReference>
<feature type="active site" description="Charge relay system" evidence="10">
    <location>
        <position position="1295"/>
    </location>
</feature>
<evidence type="ECO:0000256" key="10">
    <source>
        <dbReference type="PROSITE-ProRule" id="PRU01240"/>
    </source>
</evidence>
<feature type="domain" description="PA" evidence="15">
    <location>
        <begin position="1857"/>
        <end position="1938"/>
    </location>
</feature>
<feature type="domain" description="Inhibitor I9" evidence="16">
    <location>
        <begin position="802"/>
        <end position="881"/>
    </location>
</feature>
<dbReference type="InterPro" id="IPR003137">
    <property type="entry name" value="PA_domain"/>
</dbReference>
<dbReference type="Gene3D" id="3.50.30.30">
    <property type="match status" value="3"/>
</dbReference>
<dbReference type="GO" id="GO:0048731">
    <property type="term" value="P:system development"/>
    <property type="evidence" value="ECO:0007669"/>
    <property type="project" value="UniProtKB-ARBA"/>
</dbReference>
<keyword evidence="7 10" id="KW-0720">Serine protease</keyword>
<dbReference type="InterPro" id="IPR036852">
    <property type="entry name" value="Peptidase_S8/S53_dom_sf"/>
</dbReference>
<dbReference type="SUPFAM" id="SSF52743">
    <property type="entry name" value="Subtilisin-like"/>
    <property type="match status" value="3"/>
</dbReference>
<feature type="active site" description="Charge relay system" evidence="10">
    <location>
        <position position="971"/>
    </location>
</feature>